<sequence>MFLPRTVTLLAAVLLGLFIPSSSGWTFAFDQTCYEKADLGRIRASMTEAYKSAALARYYLTLTSGVPPGMAQPLKSIFKVEPTDPEYANVLERVVQVLGVILEFDQMTESNIAANLLIHCDNGANWEPMSERLKPLIGWDRIPADRAWMSMKSGLIFHGHQPCHSPVVNTAVYASIRNPWLATPDFRRSITLCQGPLDRSPRRIKDTLNQVSDRQSLHRFVAPDRSYPVLSYLLLREMIRAANDKIKSYPYTWRNILALDTKGATENAASYAMLASFALLYNLGQVLGHSESDIKIGKMVART</sequence>
<proteinExistence type="predicted"/>
<evidence type="ECO:0000313" key="3">
    <source>
        <dbReference type="Proteomes" id="UP000799437"/>
    </source>
</evidence>
<feature type="chain" id="PRO_5025461018" evidence="1">
    <location>
        <begin position="25"/>
        <end position="303"/>
    </location>
</feature>
<dbReference type="InterPro" id="IPR024079">
    <property type="entry name" value="MetalloPept_cat_dom_sf"/>
</dbReference>
<keyword evidence="1" id="KW-0732">Signal</keyword>
<keyword evidence="3" id="KW-1185">Reference proteome</keyword>
<dbReference type="AlphaFoldDB" id="A0A6A6W1A4"/>
<dbReference type="Gene3D" id="3.40.390.10">
    <property type="entry name" value="Collagenase (Catalytic Domain)"/>
    <property type="match status" value="1"/>
</dbReference>
<evidence type="ECO:0000256" key="1">
    <source>
        <dbReference type="SAM" id="SignalP"/>
    </source>
</evidence>
<accession>A0A6A6W1A4</accession>
<dbReference type="Proteomes" id="UP000799437">
    <property type="component" value="Unassembled WGS sequence"/>
</dbReference>
<dbReference type="RefSeq" id="XP_033598360.1">
    <property type="nucleotide sequence ID" value="XM_033744354.1"/>
</dbReference>
<gene>
    <name evidence="2" type="ORF">EJ05DRAFT_477971</name>
</gene>
<name>A0A6A6W1A4_9PEZI</name>
<dbReference type="EMBL" id="ML996576">
    <property type="protein sequence ID" value="KAF2755909.1"/>
    <property type="molecule type" value="Genomic_DNA"/>
</dbReference>
<evidence type="ECO:0000313" key="2">
    <source>
        <dbReference type="EMBL" id="KAF2755909.1"/>
    </source>
</evidence>
<feature type="signal peptide" evidence="1">
    <location>
        <begin position="1"/>
        <end position="24"/>
    </location>
</feature>
<dbReference type="GeneID" id="54485408"/>
<organism evidence="2 3">
    <name type="scientific">Pseudovirgaria hyperparasitica</name>
    <dbReference type="NCBI Taxonomy" id="470096"/>
    <lineage>
        <taxon>Eukaryota</taxon>
        <taxon>Fungi</taxon>
        <taxon>Dikarya</taxon>
        <taxon>Ascomycota</taxon>
        <taxon>Pezizomycotina</taxon>
        <taxon>Dothideomycetes</taxon>
        <taxon>Dothideomycetes incertae sedis</taxon>
        <taxon>Acrospermales</taxon>
        <taxon>Acrospermaceae</taxon>
        <taxon>Pseudovirgaria</taxon>
    </lineage>
</organism>
<dbReference type="GO" id="GO:0008237">
    <property type="term" value="F:metallopeptidase activity"/>
    <property type="evidence" value="ECO:0007669"/>
    <property type="project" value="InterPro"/>
</dbReference>
<protein>
    <submittedName>
        <fullName evidence="2">Uncharacterized protein</fullName>
    </submittedName>
</protein>
<reference evidence="2" key="1">
    <citation type="journal article" date="2020" name="Stud. Mycol.">
        <title>101 Dothideomycetes genomes: a test case for predicting lifestyles and emergence of pathogens.</title>
        <authorList>
            <person name="Haridas S."/>
            <person name="Albert R."/>
            <person name="Binder M."/>
            <person name="Bloem J."/>
            <person name="Labutti K."/>
            <person name="Salamov A."/>
            <person name="Andreopoulos B."/>
            <person name="Baker S."/>
            <person name="Barry K."/>
            <person name="Bills G."/>
            <person name="Bluhm B."/>
            <person name="Cannon C."/>
            <person name="Castanera R."/>
            <person name="Culley D."/>
            <person name="Daum C."/>
            <person name="Ezra D."/>
            <person name="Gonzalez J."/>
            <person name="Henrissat B."/>
            <person name="Kuo A."/>
            <person name="Liang C."/>
            <person name="Lipzen A."/>
            <person name="Lutzoni F."/>
            <person name="Magnuson J."/>
            <person name="Mondo S."/>
            <person name="Nolan M."/>
            <person name="Ohm R."/>
            <person name="Pangilinan J."/>
            <person name="Park H.-J."/>
            <person name="Ramirez L."/>
            <person name="Alfaro M."/>
            <person name="Sun H."/>
            <person name="Tritt A."/>
            <person name="Yoshinaga Y."/>
            <person name="Zwiers L.-H."/>
            <person name="Turgeon B."/>
            <person name="Goodwin S."/>
            <person name="Spatafora J."/>
            <person name="Crous P."/>
            <person name="Grigoriev I."/>
        </authorList>
    </citation>
    <scope>NUCLEOTIDE SEQUENCE</scope>
    <source>
        <strain evidence="2">CBS 121739</strain>
    </source>
</reference>